<reference evidence="1 2" key="1">
    <citation type="submission" date="2013-08" db="EMBL/GenBank/DDBJ databases">
        <authorList>
            <person name="Weinstock G."/>
            <person name="Sodergren E."/>
            <person name="Wylie T."/>
            <person name="Fulton L."/>
            <person name="Fulton R."/>
            <person name="Fronick C."/>
            <person name="O'Laughlin M."/>
            <person name="Godfrey J."/>
            <person name="Miner T."/>
            <person name="Herter B."/>
            <person name="Appelbaum E."/>
            <person name="Cordes M."/>
            <person name="Lek S."/>
            <person name="Wollam A."/>
            <person name="Pepin K.H."/>
            <person name="Palsikar V.B."/>
            <person name="Mitreva M."/>
            <person name="Wilson R.K."/>
        </authorList>
    </citation>
    <scope>NUCLEOTIDE SEQUENCE [LARGE SCALE GENOMIC DNA]</scope>
    <source>
        <strain evidence="1 2">F0041</strain>
    </source>
</reference>
<gene>
    <name evidence="1" type="ORF">HMPREF1981_02404</name>
</gene>
<name>U2CK61_9BACE</name>
<dbReference type="PATRIC" id="fig|1321819.3.peg.2215"/>
<accession>U2CK61</accession>
<proteinExistence type="predicted"/>
<comment type="caution">
    <text evidence="1">The sequence shown here is derived from an EMBL/GenBank/DDBJ whole genome shotgun (WGS) entry which is preliminary data.</text>
</comment>
<sequence length="60" mass="6776">MAYIASLSGVEMIKVLEKVMNGVLLRYEALLLTVNRRHTFVAFSRCSVANGMSQQSERQQ</sequence>
<evidence type="ECO:0000313" key="2">
    <source>
        <dbReference type="Proteomes" id="UP000016496"/>
    </source>
</evidence>
<evidence type="ECO:0000313" key="1">
    <source>
        <dbReference type="EMBL" id="ERI84453.1"/>
    </source>
</evidence>
<organism evidence="1 2">
    <name type="scientific">Bacteroides pyogenes F0041</name>
    <dbReference type="NCBI Taxonomy" id="1321819"/>
    <lineage>
        <taxon>Bacteria</taxon>
        <taxon>Pseudomonadati</taxon>
        <taxon>Bacteroidota</taxon>
        <taxon>Bacteroidia</taxon>
        <taxon>Bacteroidales</taxon>
        <taxon>Bacteroidaceae</taxon>
        <taxon>Bacteroides</taxon>
    </lineage>
</organism>
<dbReference type="HOGENOM" id="CLU_2931724_0_0_10"/>
<dbReference type="Proteomes" id="UP000016496">
    <property type="component" value="Unassembled WGS sequence"/>
</dbReference>
<protein>
    <submittedName>
        <fullName evidence="1">Uncharacterized protein</fullName>
    </submittedName>
</protein>
<dbReference type="AlphaFoldDB" id="U2CK61"/>
<dbReference type="EMBL" id="AWSV01000125">
    <property type="protein sequence ID" value="ERI84453.1"/>
    <property type="molecule type" value="Genomic_DNA"/>
</dbReference>